<evidence type="ECO:0000256" key="1">
    <source>
        <dbReference type="SAM" id="Phobius"/>
    </source>
</evidence>
<comment type="caution">
    <text evidence="2">The sequence shown here is derived from an EMBL/GenBank/DDBJ whole genome shotgun (WGS) entry which is preliminary data.</text>
</comment>
<keyword evidence="1" id="KW-0472">Membrane</keyword>
<accession>A0A1F7GJI5</accession>
<keyword evidence="1" id="KW-1133">Transmembrane helix</keyword>
<evidence type="ECO:0000313" key="2">
    <source>
        <dbReference type="EMBL" id="OGK19108.1"/>
    </source>
</evidence>
<organism evidence="2 3">
    <name type="scientific">Candidatus Roizmanbacteria bacterium RIFCSPHIGHO2_01_FULL_39_24</name>
    <dbReference type="NCBI Taxonomy" id="1802032"/>
    <lineage>
        <taxon>Bacteria</taxon>
        <taxon>Candidatus Roizmaniibacteriota</taxon>
    </lineage>
</organism>
<evidence type="ECO:0000313" key="3">
    <source>
        <dbReference type="Proteomes" id="UP000176850"/>
    </source>
</evidence>
<dbReference type="EMBL" id="MFZH01000018">
    <property type="protein sequence ID" value="OGK19108.1"/>
    <property type="molecule type" value="Genomic_DNA"/>
</dbReference>
<dbReference type="Proteomes" id="UP000176850">
    <property type="component" value="Unassembled WGS sequence"/>
</dbReference>
<feature type="transmembrane region" description="Helical" evidence="1">
    <location>
        <begin position="185"/>
        <end position="206"/>
    </location>
</feature>
<gene>
    <name evidence="2" type="ORF">A2799_02900</name>
</gene>
<sequence>MFFLMQIGGFVMAQTPTSAPVNDPDVLAAFGVANNVPIKDKIVHDGDIVSSTAKGFILSRIPYDSSMAGVIANNAAIIFVLSGEQPSYPVITSGSVMVNVDTDNGPIKKGDLITSSGTPGVGTKATKAGYVLGTALEDFTPNKSEGKLRVSLNVHFITPTFSVQNSLLDIFKLSSIATVEQPLTVFKYVIAAIVVLTSFVFGFFYFGKIAKTGVEALGRNPLASRMIQFGIIINVVITVAIIGSGLILALVIIRL</sequence>
<name>A0A1F7GJI5_9BACT</name>
<keyword evidence="1" id="KW-0812">Transmembrane</keyword>
<proteinExistence type="predicted"/>
<reference evidence="2 3" key="1">
    <citation type="journal article" date="2016" name="Nat. Commun.">
        <title>Thousands of microbial genomes shed light on interconnected biogeochemical processes in an aquifer system.</title>
        <authorList>
            <person name="Anantharaman K."/>
            <person name="Brown C.T."/>
            <person name="Hug L.A."/>
            <person name="Sharon I."/>
            <person name="Castelle C.J."/>
            <person name="Probst A.J."/>
            <person name="Thomas B.C."/>
            <person name="Singh A."/>
            <person name="Wilkins M.J."/>
            <person name="Karaoz U."/>
            <person name="Brodie E.L."/>
            <person name="Williams K.H."/>
            <person name="Hubbard S.S."/>
            <person name="Banfield J.F."/>
        </authorList>
    </citation>
    <scope>NUCLEOTIDE SEQUENCE [LARGE SCALE GENOMIC DNA]</scope>
</reference>
<dbReference type="AlphaFoldDB" id="A0A1F7GJI5"/>
<protein>
    <submittedName>
        <fullName evidence="2">Uncharacterized protein</fullName>
    </submittedName>
</protein>
<feature type="transmembrane region" description="Helical" evidence="1">
    <location>
        <begin position="226"/>
        <end position="253"/>
    </location>
</feature>